<dbReference type="Gene3D" id="3.40.50.720">
    <property type="entry name" value="NAD(P)-binding Rossmann-like Domain"/>
    <property type="match status" value="1"/>
</dbReference>
<dbReference type="PANTHER" id="PTHR11695">
    <property type="entry name" value="ALCOHOL DEHYDROGENASE RELATED"/>
    <property type="match status" value="1"/>
</dbReference>
<dbReference type="OrthoDB" id="9787435at2"/>
<dbReference type="InterPro" id="IPR013154">
    <property type="entry name" value="ADH-like_N"/>
</dbReference>
<dbReference type="SUPFAM" id="SSF50129">
    <property type="entry name" value="GroES-like"/>
    <property type="match status" value="1"/>
</dbReference>
<gene>
    <name evidence="2" type="ORF">RD2015_27</name>
</gene>
<dbReference type="AlphaFoldDB" id="A0A0U3DUX1"/>
<organism evidence="2 3">
    <name type="scientific">Roseateles depolymerans</name>
    <dbReference type="NCBI Taxonomy" id="76731"/>
    <lineage>
        <taxon>Bacteria</taxon>
        <taxon>Pseudomonadati</taxon>
        <taxon>Pseudomonadota</taxon>
        <taxon>Betaproteobacteria</taxon>
        <taxon>Burkholderiales</taxon>
        <taxon>Sphaerotilaceae</taxon>
        <taxon>Roseateles</taxon>
    </lineage>
</organism>
<sequence length="339" mass="35405">MTTAFSPIPATMKVAIAPSAGADLVIDQRPIPELDAGHLLVRVMAAGINPLDGKIRADQAEHAQQRLPSTIGLDMAGVVVAVAPDVTAFHVGDEVFGMVGGVGGHPGTLSEYIAADARLLALKPEELTWQEAAVLPLVFITAWEGLVDRAQVKAGDKVLVHGGAGGVGHIAIQIAKSFGAEVWATGTASQHEVIQALGATPIDYENETVEGYVTRATQGEGFDIVYDTVGGKTIDASFAAVRTYTGHVVTSLGWGTHSLAPLSFRGATYSGVFTLLPLLTGKGLSHHGDILQQAARLARSGALRPILSDRRFGLAQVNEAFAQMASPRNRGKVAVTIRG</sequence>
<protein>
    <submittedName>
        <fullName evidence="2">Putative alcohol dehydrogenase zinc-binding domain protein</fullName>
    </submittedName>
</protein>
<dbReference type="EMBL" id="CP013729">
    <property type="protein sequence ID" value="ALV04533.1"/>
    <property type="molecule type" value="Genomic_DNA"/>
</dbReference>
<name>A0A0U3DUX1_9BURK</name>
<dbReference type="Pfam" id="PF08240">
    <property type="entry name" value="ADH_N"/>
    <property type="match status" value="1"/>
</dbReference>
<dbReference type="GO" id="GO:0016491">
    <property type="term" value="F:oxidoreductase activity"/>
    <property type="evidence" value="ECO:0007669"/>
    <property type="project" value="UniProtKB-KW"/>
</dbReference>
<evidence type="ECO:0000313" key="2">
    <source>
        <dbReference type="EMBL" id="ALV04533.1"/>
    </source>
</evidence>
<dbReference type="PANTHER" id="PTHR11695:SF294">
    <property type="entry name" value="RETICULON-4-INTERACTING PROTEIN 1, MITOCHONDRIAL"/>
    <property type="match status" value="1"/>
</dbReference>
<dbReference type="InterPro" id="IPR011032">
    <property type="entry name" value="GroES-like_sf"/>
</dbReference>
<dbReference type="CDD" id="cd08272">
    <property type="entry name" value="MDR6"/>
    <property type="match status" value="1"/>
</dbReference>
<dbReference type="RefSeq" id="WP_058933159.1">
    <property type="nucleotide sequence ID" value="NZ_CP013729.1"/>
</dbReference>
<evidence type="ECO:0000313" key="3">
    <source>
        <dbReference type="Proteomes" id="UP000060699"/>
    </source>
</evidence>
<proteinExistence type="predicted"/>
<dbReference type="InterPro" id="IPR002364">
    <property type="entry name" value="Quin_OxRdtase/zeta-crystal_CS"/>
</dbReference>
<dbReference type="InterPro" id="IPR050700">
    <property type="entry name" value="YIM1/Zinc_Alcohol_DH_Fams"/>
</dbReference>
<dbReference type="InterPro" id="IPR036291">
    <property type="entry name" value="NAD(P)-bd_dom_sf"/>
</dbReference>
<dbReference type="STRING" id="76731.RD2015_27"/>
<keyword evidence="1" id="KW-0560">Oxidoreductase</keyword>
<dbReference type="GO" id="GO:0008270">
    <property type="term" value="F:zinc ion binding"/>
    <property type="evidence" value="ECO:0007669"/>
    <property type="project" value="InterPro"/>
</dbReference>
<dbReference type="InterPro" id="IPR020843">
    <property type="entry name" value="ER"/>
</dbReference>
<keyword evidence="3" id="KW-1185">Reference proteome</keyword>
<dbReference type="PROSITE" id="PS01162">
    <property type="entry name" value="QOR_ZETA_CRYSTAL"/>
    <property type="match status" value="1"/>
</dbReference>
<dbReference type="SMART" id="SM00829">
    <property type="entry name" value="PKS_ER"/>
    <property type="match status" value="1"/>
</dbReference>
<evidence type="ECO:0000256" key="1">
    <source>
        <dbReference type="ARBA" id="ARBA00023002"/>
    </source>
</evidence>
<reference evidence="2 3" key="1">
    <citation type="submission" date="2015-12" db="EMBL/GenBank/DDBJ databases">
        <title>Complete genome of Roseateles depolymerans KCTC 42856.</title>
        <authorList>
            <person name="Kim K.M."/>
        </authorList>
    </citation>
    <scope>NUCLEOTIDE SEQUENCE [LARGE SCALE GENOMIC DNA]</scope>
    <source>
        <strain evidence="2 3">KCTC 42856</strain>
    </source>
</reference>
<dbReference type="PATRIC" id="fig|76731.3.peg.27"/>
<dbReference type="Pfam" id="PF13602">
    <property type="entry name" value="ADH_zinc_N_2"/>
    <property type="match status" value="1"/>
</dbReference>
<dbReference type="SUPFAM" id="SSF51735">
    <property type="entry name" value="NAD(P)-binding Rossmann-fold domains"/>
    <property type="match status" value="1"/>
</dbReference>
<dbReference type="KEGG" id="rdp:RD2015_27"/>
<dbReference type="Gene3D" id="3.90.180.10">
    <property type="entry name" value="Medium-chain alcohol dehydrogenases, catalytic domain"/>
    <property type="match status" value="1"/>
</dbReference>
<dbReference type="Proteomes" id="UP000060699">
    <property type="component" value="Chromosome"/>
</dbReference>
<accession>A0A0U3DUX1</accession>